<gene>
    <name evidence="5" type="ORF">W911_07875</name>
</gene>
<reference evidence="5 6" key="1">
    <citation type="journal article" date="2014" name="Genome Announc.">
        <title>Complete Genome Sequence of Hyphomicrobium nitrativorans Strain NL23, a Denitrifying Bacterium Isolated from Biofilm of a Methanol-Fed Denitrification System Treating Seawater at the Montreal Biodome.</title>
        <authorList>
            <person name="Martineau C."/>
            <person name="Villeneuve C."/>
            <person name="Mauffrey F."/>
            <person name="Villemur R."/>
        </authorList>
    </citation>
    <scope>NUCLEOTIDE SEQUENCE [LARGE SCALE GENOMIC DNA]</scope>
    <source>
        <strain evidence="5">NL23</strain>
    </source>
</reference>
<dbReference type="SMART" id="SM00419">
    <property type="entry name" value="HTH_CRP"/>
    <property type="match status" value="1"/>
</dbReference>
<dbReference type="GO" id="GO:0003677">
    <property type="term" value="F:DNA binding"/>
    <property type="evidence" value="ECO:0007669"/>
    <property type="project" value="UniProtKB-KW"/>
</dbReference>
<dbReference type="Gene3D" id="2.60.120.10">
    <property type="entry name" value="Jelly Rolls"/>
    <property type="match status" value="1"/>
</dbReference>
<keyword evidence="6" id="KW-1185">Reference proteome</keyword>
<dbReference type="PANTHER" id="PTHR24567:SF75">
    <property type="entry name" value="FUMARATE AND NITRATE REDUCTION REGULATORY PROTEIN"/>
    <property type="match status" value="1"/>
</dbReference>
<dbReference type="Pfam" id="PF00027">
    <property type="entry name" value="cNMP_binding"/>
    <property type="match status" value="1"/>
</dbReference>
<evidence type="ECO:0000259" key="4">
    <source>
        <dbReference type="PROSITE" id="PS51063"/>
    </source>
</evidence>
<protein>
    <submittedName>
        <fullName evidence="5">Crp/Fnr family transcription regulator</fullName>
    </submittedName>
</protein>
<dbReference type="KEGG" id="hni:W911_07875"/>
<evidence type="ECO:0000256" key="3">
    <source>
        <dbReference type="ARBA" id="ARBA00023163"/>
    </source>
</evidence>
<dbReference type="STRING" id="1029756.W911_07875"/>
<evidence type="ECO:0000256" key="2">
    <source>
        <dbReference type="ARBA" id="ARBA00023125"/>
    </source>
</evidence>
<dbReference type="OrthoDB" id="667966at2"/>
<dbReference type="EMBL" id="CP006912">
    <property type="protein sequence ID" value="AHB48330.1"/>
    <property type="molecule type" value="Genomic_DNA"/>
</dbReference>
<dbReference type="GO" id="GO:0005829">
    <property type="term" value="C:cytosol"/>
    <property type="evidence" value="ECO:0007669"/>
    <property type="project" value="TreeGrafter"/>
</dbReference>
<dbReference type="PATRIC" id="fig|1029756.8.peg.1646"/>
<dbReference type="SUPFAM" id="SSF46785">
    <property type="entry name" value="Winged helix' DNA-binding domain"/>
    <property type="match status" value="1"/>
</dbReference>
<dbReference type="AlphaFoldDB" id="V5SE64"/>
<dbReference type="PROSITE" id="PS51063">
    <property type="entry name" value="HTH_CRP_2"/>
    <property type="match status" value="1"/>
</dbReference>
<keyword evidence="1" id="KW-0805">Transcription regulation</keyword>
<organism evidence="5 6">
    <name type="scientific">Hyphomicrobium nitrativorans NL23</name>
    <dbReference type="NCBI Taxonomy" id="1029756"/>
    <lineage>
        <taxon>Bacteria</taxon>
        <taxon>Pseudomonadati</taxon>
        <taxon>Pseudomonadota</taxon>
        <taxon>Alphaproteobacteria</taxon>
        <taxon>Hyphomicrobiales</taxon>
        <taxon>Hyphomicrobiaceae</taxon>
        <taxon>Hyphomicrobium</taxon>
    </lineage>
</organism>
<dbReference type="InterPro" id="IPR036390">
    <property type="entry name" value="WH_DNA-bd_sf"/>
</dbReference>
<dbReference type="PRINTS" id="PR00034">
    <property type="entry name" value="HTHCRP"/>
</dbReference>
<dbReference type="GO" id="GO:0003700">
    <property type="term" value="F:DNA-binding transcription factor activity"/>
    <property type="evidence" value="ECO:0007669"/>
    <property type="project" value="TreeGrafter"/>
</dbReference>
<dbReference type="HOGENOM" id="CLU_075053_0_1_5"/>
<accession>V5SE64</accession>
<name>V5SE64_9HYPH</name>
<dbReference type="CDD" id="cd00092">
    <property type="entry name" value="HTH_CRP"/>
    <property type="match status" value="1"/>
</dbReference>
<evidence type="ECO:0000313" key="6">
    <source>
        <dbReference type="Proteomes" id="UP000018542"/>
    </source>
</evidence>
<dbReference type="InterPro" id="IPR014710">
    <property type="entry name" value="RmlC-like_jellyroll"/>
</dbReference>
<dbReference type="CDD" id="cd00038">
    <property type="entry name" value="CAP_ED"/>
    <property type="match status" value="1"/>
</dbReference>
<dbReference type="InterPro" id="IPR000595">
    <property type="entry name" value="cNMP-bd_dom"/>
</dbReference>
<dbReference type="InterPro" id="IPR012318">
    <property type="entry name" value="HTH_CRP"/>
</dbReference>
<keyword evidence="3" id="KW-0804">Transcription</keyword>
<keyword evidence="2" id="KW-0238">DNA-binding</keyword>
<dbReference type="InterPro" id="IPR036388">
    <property type="entry name" value="WH-like_DNA-bd_sf"/>
</dbReference>
<dbReference type="Gene3D" id="1.10.10.10">
    <property type="entry name" value="Winged helix-like DNA-binding domain superfamily/Winged helix DNA-binding domain"/>
    <property type="match status" value="1"/>
</dbReference>
<evidence type="ECO:0000256" key="1">
    <source>
        <dbReference type="ARBA" id="ARBA00023015"/>
    </source>
</evidence>
<sequence length="232" mass="25331">MLAVQTLDARPFQTPLGRLSRGEAPQRSLEDRLAHATVRKIESKEHVFCEGDPRLHVFRVEEGVIAIYKTLCDGRRRIIDFAYPGDLLGLGVLDEHILSAQATSAAKVRCFSAASLEAMAENDADLALKLYKSVCQELSATRSLLVTVGQRSAVERVAAFLLGLRRRSGDEAGETVKLAMRRSDIADLLGLTIETVSRTLTKLRTMGVIDVELGGTTVTLRDAARLADLANE</sequence>
<dbReference type="Proteomes" id="UP000018542">
    <property type="component" value="Chromosome"/>
</dbReference>
<dbReference type="Pfam" id="PF13545">
    <property type="entry name" value="HTH_Crp_2"/>
    <property type="match status" value="1"/>
</dbReference>
<feature type="domain" description="HTH crp-type" evidence="4">
    <location>
        <begin position="151"/>
        <end position="224"/>
    </location>
</feature>
<evidence type="ECO:0000313" key="5">
    <source>
        <dbReference type="EMBL" id="AHB48330.1"/>
    </source>
</evidence>
<dbReference type="InterPro" id="IPR050397">
    <property type="entry name" value="Env_Response_Regulators"/>
</dbReference>
<dbReference type="SUPFAM" id="SSF51206">
    <property type="entry name" value="cAMP-binding domain-like"/>
    <property type="match status" value="1"/>
</dbReference>
<dbReference type="RefSeq" id="WP_023786958.1">
    <property type="nucleotide sequence ID" value="NC_022997.1"/>
</dbReference>
<dbReference type="SMART" id="SM00100">
    <property type="entry name" value="cNMP"/>
    <property type="match status" value="1"/>
</dbReference>
<dbReference type="PANTHER" id="PTHR24567">
    <property type="entry name" value="CRP FAMILY TRANSCRIPTIONAL REGULATORY PROTEIN"/>
    <property type="match status" value="1"/>
</dbReference>
<proteinExistence type="predicted"/>
<dbReference type="InterPro" id="IPR018490">
    <property type="entry name" value="cNMP-bd_dom_sf"/>
</dbReference>